<evidence type="ECO:0000313" key="1">
    <source>
        <dbReference type="EMBL" id="HIX61469.1"/>
    </source>
</evidence>
<dbReference type="AlphaFoldDB" id="A0A9D1WLL0"/>
<reference evidence="1" key="1">
    <citation type="journal article" date="2021" name="PeerJ">
        <title>Extensive microbial diversity within the chicken gut microbiome revealed by metagenomics and culture.</title>
        <authorList>
            <person name="Gilroy R."/>
            <person name="Ravi A."/>
            <person name="Getino M."/>
            <person name="Pursley I."/>
            <person name="Horton D.L."/>
            <person name="Alikhan N.F."/>
            <person name="Baker D."/>
            <person name="Gharbi K."/>
            <person name="Hall N."/>
            <person name="Watson M."/>
            <person name="Adriaenssens E.M."/>
            <person name="Foster-Nyarko E."/>
            <person name="Jarju S."/>
            <person name="Secka A."/>
            <person name="Antonio M."/>
            <person name="Oren A."/>
            <person name="Chaudhuri R.R."/>
            <person name="La Ragione R."/>
            <person name="Hildebrand F."/>
            <person name="Pallen M.J."/>
        </authorList>
    </citation>
    <scope>NUCLEOTIDE SEQUENCE</scope>
    <source>
        <strain evidence="1">1193</strain>
    </source>
</reference>
<sequence>MVWLVIAMILLVMLAPVMWLKPSPRQRRIVPLRNAAAKAGVKVVLEKPPLHDMTTAMPGYRWSYPAETPGPRFVLVRDSEAGDVLKPYIGGWRWRIEPLRPLPEAARQPLEALLTRLPLDALVIESSETAITLWWWESQTAERFLTYTEDFQRLCQALAGHADRHDPKRVFGADKRTG</sequence>
<evidence type="ECO:0000313" key="2">
    <source>
        <dbReference type="Proteomes" id="UP000824248"/>
    </source>
</evidence>
<reference evidence="1" key="2">
    <citation type="submission" date="2021-04" db="EMBL/GenBank/DDBJ databases">
        <authorList>
            <person name="Gilroy R."/>
        </authorList>
    </citation>
    <scope>NUCLEOTIDE SEQUENCE</scope>
    <source>
        <strain evidence="1">1193</strain>
    </source>
</reference>
<dbReference type="EMBL" id="DXFC01000132">
    <property type="protein sequence ID" value="HIX61469.1"/>
    <property type="molecule type" value="Genomic_DNA"/>
</dbReference>
<comment type="caution">
    <text evidence="1">The sequence shown here is derived from an EMBL/GenBank/DDBJ whole genome shotgun (WGS) entry which is preliminary data.</text>
</comment>
<accession>A0A9D1WLL0</accession>
<gene>
    <name evidence="1" type="ORF">H9854_04440</name>
</gene>
<name>A0A9D1WLL0_9GAMM</name>
<proteinExistence type="predicted"/>
<organism evidence="1 2">
    <name type="scientific">Candidatus Halomonas stercoripullorum</name>
    <dbReference type="NCBI Taxonomy" id="2838617"/>
    <lineage>
        <taxon>Bacteria</taxon>
        <taxon>Pseudomonadati</taxon>
        <taxon>Pseudomonadota</taxon>
        <taxon>Gammaproteobacteria</taxon>
        <taxon>Oceanospirillales</taxon>
        <taxon>Halomonadaceae</taxon>
        <taxon>Halomonas</taxon>
    </lineage>
</organism>
<dbReference type="Proteomes" id="UP000824248">
    <property type="component" value="Unassembled WGS sequence"/>
</dbReference>
<protein>
    <submittedName>
        <fullName evidence="1">Preprotein translocase subunit YajC</fullName>
    </submittedName>
</protein>